<comment type="subcellular location">
    <subcellularLocation>
        <location evidence="1">Endomembrane system</location>
        <topology evidence="1">Multi-pass membrane protein</topology>
    </subcellularLocation>
</comment>
<keyword evidence="2" id="KW-0812">Transmembrane</keyword>
<dbReference type="GO" id="GO:0012505">
    <property type="term" value="C:endomembrane system"/>
    <property type="evidence" value="ECO:0007669"/>
    <property type="project" value="UniProtKB-SubCell"/>
</dbReference>
<dbReference type="Pfam" id="PF06803">
    <property type="entry name" value="DUF1232"/>
    <property type="match status" value="1"/>
</dbReference>
<proteinExistence type="predicted"/>
<dbReference type="PROSITE" id="PS50943">
    <property type="entry name" value="HTH_CROC1"/>
    <property type="match status" value="1"/>
</dbReference>
<dbReference type="AlphaFoldDB" id="A0A1G8XJM9"/>
<dbReference type="SUPFAM" id="SSF47413">
    <property type="entry name" value="lambda repressor-like DNA-binding domains"/>
    <property type="match status" value="1"/>
</dbReference>
<dbReference type="GO" id="GO:0003677">
    <property type="term" value="F:DNA binding"/>
    <property type="evidence" value="ECO:0007669"/>
    <property type="project" value="InterPro"/>
</dbReference>
<gene>
    <name evidence="6" type="ORF">SAMN05216187_103184</name>
</gene>
<dbReference type="InterPro" id="IPR010652">
    <property type="entry name" value="DUF1232"/>
</dbReference>
<dbReference type="CDD" id="cd00093">
    <property type="entry name" value="HTH_XRE"/>
    <property type="match status" value="1"/>
</dbReference>
<dbReference type="Pfam" id="PF01381">
    <property type="entry name" value="HTH_3"/>
    <property type="match status" value="1"/>
</dbReference>
<keyword evidence="3" id="KW-1133">Transmembrane helix</keyword>
<sequence length="210" mass="23976">MDNQKELQNLLKNEVKSRSLSLRELSKLTDIDHATLSKIINGKRTANLNHLKKLSESFGTELEQLLKMAGFTDSESDELKQTWKAVQKVVHELGGTDEEITYERVNQEIEVFKKRSQTISGKEKIRKEFKAKMEKTSGIGKYIDQLKAMYCHFLQGNGHPRDQILIGAALLYFIVTTDLLPDYLLPIGLLDDAFIVQAISQRLENKNILL</sequence>
<dbReference type="InterPro" id="IPR001387">
    <property type="entry name" value="Cro/C1-type_HTH"/>
</dbReference>
<feature type="domain" description="HTH cro/C1-type" evidence="5">
    <location>
        <begin position="11"/>
        <end position="65"/>
    </location>
</feature>
<accession>A0A1G8XJM9</accession>
<dbReference type="RefSeq" id="WP_176760574.1">
    <property type="nucleotide sequence ID" value="NZ_FNFI01000003.1"/>
</dbReference>
<evidence type="ECO:0000256" key="4">
    <source>
        <dbReference type="ARBA" id="ARBA00023136"/>
    </source>
</evidence>
<dbReference type="Proteomes" id="UP000242700">
    <property type="component" value="Unassembled WGS sequence"/>
</dbReference>
<reference evidence="7" key="1">
    <citation type="submission" date="2016-10" db="EMBL/GenBank/DDBJ databases">
        <authorList>
            <person name="Varghese N."/>
            <person name="Submissions S."/>
        </authorList>
    </citation>
    <scope>NUCLEOTIDE SEQUENCE [LARGE SCALE GENOMIC DNA]</scope>
    <source>
        <strain evidence="7">CGMCC 1.8911</strain>
    </source>
</reference>
<keyword evidence="4" id="KW-0472">Membrane</keyword>
<dbReference type="InterPro" id="IPR010982">
    <property type="entry name" value="Lambda_DNA-bd_dom_sf"/>
</dbReference>
<protein>
    <submittedName>
        <fullName evidence="6">Uncharacterized membrane protein YkvA, DUF1232 family</fullName>
    </submittedName>
</protein>
<dbReference type="STRING" id="586411.SAMN05216187_103184"/>
<organism evidence="6 7">
    <name type="scientific">Jeotgalicoccus aerolatus</name>
    <dbReference type="NCBI Taxonomy" id="709510"/>
    <lineage>
        <taxon>Bacteria</taxon>
        <taxon>Bacillati</taxon>
        <taxon>Bacillota</taxon>
        <taxon>Bacilli</taxon>
        <taxon>Bacillales</taxon>
        <taxon>Staphylococcaceae</taxon>
        <taxon>Jeotgalicoccus</taxon>
    </lineage>
</organism>
<name>A0A1G8XJM9_9STAP</name>
<evidence type="ECO:0000259" key="5">
    <source>
        <dbReference type="PROSITE" id="PS50943"/>
    </source>
</evidence>
<evidence type="ECO:0000313" key="7">
    <source>
        <dbReference type="Proteomes" id="UP000242700"/>
    </source>
</evidence>
<evidence type="ECO:0000256" key="3">
    <source>
        <dbReference type="ARBA" id="ARBA00022989"/>
    </source>
</evidence>
<evidence type="ECO:0000256" key="1">
    <source>
        <dbReference type="ARBA" id="ARBA00004127"/>
    </source>
</evidence>
<dbReference type="SMART" id="SM00530">
    <property type="entry name" value="HTH_XRE"/>
    <property type="match status" value="1"/>
</dbReference>
<dbReference type="EMBL" id="FNFI01000003">
    <property type="protein sequence ID" value="SDJ90686.1"/>
    <property type="molecule type" value="Genomic_DNA"/>
</dbReference>
<evidence type="ECO:0000313" key="6">
    <source>
        <dbReference type="EMBL" id="SDJ90686.1"/>
    </source>
</evidence>
<evidence type="ECO:0000256" key="2">
    <source>
        <dbReference type="ARBA" id="ARBA00022692"/>
    </source>
</evidence>
<dbReference type="Gene3D" id="1.10.260.40">
    <property type="entry name" value="lambda repressor-like DNA-binding domains"/>
    <property type="match status" value="1"/>
</dbReference>